<proteinExistence type="predicted"/>
<reference evidence="3" key="2">
    <citation type="submission" date="2015-01" db="EMBL/GenBank/DDBJ databases">
        <title>Evolutionary Origins and Diversification of the Mycorrhizal Mutualists.</title>
        <authorList>
            <consortium name="DOE Joint Genome Institute"/>
            <consortium name="Mycorrhizal Genomics Consortium"/>
            <person name="Kohler A."/>
            <person name="Kuo A."/>
            <person name="Nagy L.G."/>
            <person name="Floudas D."/>
            <person name="Copeland A."/>
            <person name="Barry K.W."/>
            <person name="Cichocki N."/>
            <person name="Veneault-Fourrey C."/>
            <person name="LaButti K."/>
            <person name="Lindquist E.A."/>
            <person name="Lipzen A."/>
            <person name="Lundell T."/>
            <person name="Morin E."/>
            <person name="Murat C."/>
            <person name="Riley R."/>
            <person name="Ohm R."/>
            <person name="Sun H."/>
            <person name="Tunlid A."/>
            <person name="Henrissat B."/>
            <person name="Grigoriev I.V."/>
            <person name="Hibbett D.S."/>
            <person name="Martin F."/>
        </authorList>
    </citation>
    <scope>NUCLEOTIDE SEQUENCE [LARGE SCALE GENOMIC DNA]</scope>
    <source>
        <strain evidence="3">MAFF 305830</strain>
    </source>
</reference>
<dbReference type="AlphaFoldDB" id="A0A0C3B2D7"/>
<reference evidence="2 3" key="1">
    <citation type="submission" date="2014-04" db="EMBL/GenBank/DDBJ databases">
        <authorList>
            <consortium name="DOE Joint Genome Institute"/>
            <person name="Kuo A."/>
            <person name="Zuccaro A."/>
            <person name="Kohler A."/>
            <person name="Nagy L.G."/>
            <person name="Floudas D."/>
            <person name="Copeland A."/>
            <person name="Barry K.W."/>
            <person name="Cichocki N."/>
            <person name="Veneault-Fourrey C."/>
            <person name="LaButti K."/>
            <person name="Lindquist E.A."/>
            <person name="Lipzen A."/>
            <person name="Lundell T."/>
            <person name="Morin E."/>
            <person name="Murat C."/>
            <person name="Sun H."/>
            <person name="Tunlid A."/>
            <person name="Henrissat B."/>
            <person name="Grigoriev I.V."/>
            <person name="Hibbett D.S."/>
            <person name="Martin F."/>
            <person name="Nordberg H.P."/>
            <person name="Cantor M.N."/>
            <person name="Hua S.X."/>
        </authorList>
    </citation>
    <scope>NUCLEOTIDE SEQUENCE [LARGE SCALE GENOMIC DNA]</scope>
    <source>
        <strain evidence="2 3">MAFF 305830</strain>
    </source>
</reference>
<protein>
    <submittedName>
        <fullName evidence="2">Uncharacterized protein</fullName>
    </submittedName>
</protein>
<feature type="compositionally biased region" description="Pro residues" evidence="1">
    <location>
        <begin position="79"/>
        <end position="94"/>
    </location>
</feature>
<gene>
    <name evidence="2" type="ORF">M408DRAFT_205938</name>
</gene>
<feature type="compositionally biased region" description="Low complexity" evidence="1">
    <location>
        <begin position="112"/>
        <end position="131"/>
    </location>
</feature>
<evidence type="ECO:0000313" key="2">
    <source>
        <dbReference type="EMBL" id="KIM25666.1"/>
    </source>
</evidence>
<feature type="region of interest" description="Disordered" evidence="1">
    <location>
        <begin position="27"/>
        <end position="147"/>
    </location>
</feature>
<name>A0A0C3B2D7_SERVB</name>
<evidence type="ECO:0000313" key="3">
    <source>
        <dbReference type="Proteomes" id="UP000054097"/>
    </source>
</evidence>
<keyword evidence="3" id="KW-1185">Reference proteome</keyword>
<accession>A0A0C3B2D7</accession>
<sequence>MPVLEHVFAAIFNFVAFPQQYAAIEPTSKHHQEENKRDSPARPLPRVQRRNSNNIGGGKRASKMETVKRRSRVFSMSLPVPPLVPGGPSNPTPPHRQTNSDGQRDKPNPEPSTSSSSSITNSTIQSGSTSHSHSKGKDTTKGWANWSHDTDVVGSISTEELTKLVATGTGPPPTSTTRTQGEQKKKGVKRKRSDSSVASISSSFAPLSKKISGLMAKAPKKAKIMGSGLSQATSAPTNSEPMQVQEPSIINACTDIHAALRQNGCRLVGSSVDVDDLYTDRPDDAILSTMSIVRIFTGEQQQLPPSYRKPNRLTIETLTYCLWVACHKSLIVFPYAEDKEEEAVKEERECYAIQLFMAELGMSILERLPQHGVLHVPVDPRVSNDVVDIIHHTLYLLGAFSEAGATPTDLYRLVFDVRYFTFQKPTRPKLTYRKHL</sequence>
<evidence type="ECO:0000256" key="1">
    <source>
        <dbReference type="SAM" id="MobiDB-lite"/>
    </source>
</evidence>
<feature type="compositionally biased region" description="Basic and acidic residues" evidence="1">
    <location>
        <begin position="27"/>
        <end position="40"/>
    </location>
</feature>
<dbReference type="Proteomes" id="UP000054097">
    <property type="component" value="Unassembled WGS sequence"/>
</dbReference>
<feature type="region of interest" description="Disordered" evidence="1">
    <location>
        <begin position="165"/>
        <end position="202"/>
    </location>
</feature>
<organism evidence="2 3">
    <name type="scientific">Serendipita vermifera MAFF 305830</name>
    <dbReference type="NCBI Taxonomy" id="933852"/>
    <lineage>
        <taxon>Eukaryota</taxon>
        <taxon>Fungi</taxon>
        <taxon>Dikarya</taxon>
        <taxon>Basidiomycota</taxon>
        <taxon>Agaricomycotina</taxon>
        <taxon>Agaricomycetes</taxon>
        <taxon>Sebacinales</taxon>
        <taxon>Serendipitaceae</taxon>
        <taxon>Serendipita</taxon>
    </lineage>
</organism>
<dbReference type="EMBL" id="KN824312">
    <property type="protein sequence ID" value="KIM25666.1"/>
    <property type="molecule type" value="Genomic_DNA"/>
</dbReference>
<dbReference type="HOGENOM" id="CLU_628768_0_0_1"/>